<dbReference type="OrthoDB" id="10470362at2759"/>
<dbReference type="AlphaFoldDB" id="A0A371DAN9"/>
<evidence type="ECO:0000313" key="2">
    <source>
        <dbReference type="EMBL" id="RDX49586.1"/>
    </source>
</evidence>
<accession>A0A371DAN9</accession>
<sequence length="345" mass="34584">MMHLNFVLAALFVAGAAAAPLNSTLPAVASTSDVAKLPAQSAPTNATVPTVPTSAPDVKAETISTSVVGEWTTQTVLKPSSSVLKIETVPNPSSDVTLPTISTTSTLAARDVPSSVYQHSSRAVETSVLSSAAAESSALGEAAAESSAYAKVAPQPSGLSSVTSLYKELDTSAVQISTAAISTLPTSLATPAVGSASSLETVVGETAAVTSLPAAPTAAVTSSVAALASSASASAPTTVAVAQRSESDLELEVEPEVHADEHGVDAEVEVEPKVQDAELEVEPEVHAGEDGVAAEVELERRADVDAGCEGEADVHANARRAVPALPTTVDVVRPAATSIPPLGRA</sequence>
<dbReference type="Proteomes" id="UP000256964">
    <property type="component" value="Unassembled WGS sequence"/>
</dbReference>
<protein>
    <submittedName>
        <fullName evidence="2">Uncharacterized protein</fullName>
    </submittedName>
</protein>
<keyword evidence="3" id="KW-1185">Reference proteome</keyword>
<name>A0A371DAN9_9APHY</name>
<gene>
    <name evidence="2" type="ORF">OH76DRAFT_1482958</name>
</gene>
<feature type="signal peptide" evidence="1">
    <location>
        <begin position="1"/>
        <end position="18"/>
    </location>
</feature>
<keyword evidence="1" id="KW-0732">Signal</keyword>
<feature type="chain" id="PRO_5016878254" evidence="1">
    <location>
        <begin position="19"/>
        <end position="345"/>
    </location>
</feature>
<proteinExistence type="predicted"/>
<reference evidence="2 3" key="1">
    <citation type="journal article" date="2018" name="Biotechnol. Biofuels">
        <title>Integrative visual omics of the white-rot fungus Polyporus brumalis exposes the biotechnological potential of its oxidative enzymes for delignifying raw plant biomass.</title>
        <authorList>
            <person name="Miyauchi S."/>
            <person name="Rancon A."/>
            <person name="Drula E."/>
            <person name="Hage H."/>
            <person name="Chaduli D."/>
            <person name="Favel A."/>
            <person name="Grisel S."/>
            <person name="Henrissat B."/>
            <person name="Herpoel-Gimbert I."/>
            <person name="Ruiz-Duenas F.J."/>
            <person name="Chevret D."/>
            <person name="Hainaut M."/>
            <person name="Lin J."/>
            <person name="Wang M."/>
            <person name="Pangilinan J."/>
            <person name="Lipzen A."/>
            <person name="Lesage-Meessen L."/>
            <person name="Navarro D."/>
            <person name="Riley R."/>
            <person name="Grigoriev I.V."/>
            <person name="Zhou S."/>
            <person name="Raouche S."/>
            <person name="Rosso M.N."/>
        </authorList>
    </citation>
    <scope>NUCLEOTIDE SEQUENCE [LARGE SCALE GENOMIC DNA]</scope>
    <source>
        <strain evidence="2 3">BRFM 1820</strain>
    </source>
</reference>
<evidence type="ECO:0000313" key="3">
    <source>
        <dbReference type="Proteomes" id="UP000256964"/>
    </source>
</evidence>
<organism evidence="2 3">
    <name type="scientific">Lentinus brumalis</name>
    <dbReference type="NCBI Taxonomy" id="2498619"/>
    <lineage>
        <taxon>Eukaryota</taxon>
        <taxon>Fungi</taxon>
        <taxon>Dikarya</taxon>
        <taxon>Basidiomycota</taxon>
        <taxon>Agaricomycotina</taxon>
        <taxon>Agaricomycetes</taxon>
        <taxon>Polyporales</taxon>
        <taxon>Polyporaceae</taxon>
        <taxon>Lentinus</taxon>
    </lineage>
</organism>
<evidence type="ECO:0000256" key="1">
    <source>
        <dbReference type="SAM" id="SignalP"/>
    </source>
</evidence>
<dbReference type="EMBL" id="KZ857404">
    <property type="protein sequence ID" value="RDX49586.1"/>
    <property type="molecule type" value="Genomic_DNA"/>
</dbReference>